<evidence type="ECO:0000256" key="5">
    <source>
        <dbReference type="SAM" id="MobiDB-lite"/>
    </source>
</evidence>
<evidence type="ECO:0000256" key="3">
    <source>
        <dbReference type="ARBA" id="ARBA00018132"/>
    </source>
</evidence>
<dbReference type="RefSeq" id="XP_018736506.1">
    <property type="nucleotide sequence ID" value="XM_018882093.1"/>
</dbReference>
<keyword evidence="4" id="KW-0967">Endosome</keyword>
<evidence type="ECO:0000256" key="2">
    <source>
        <dbReference type="ARBA" id="ARBA00008968"/>
    </source>
</evidence>
<feature type="domain" description="FUZ/MON1/HPS1 third Longin" evidence="8">
    <location>
        <begin position="517"/>
        <end position="616"/>
    </location>
</feature>
<evidence type="ECO:0000259" key="7">
    <source>
        <dbReference type="Pfam" id="PF19037"/>
    </source>
</evidence>
<feature type="region of interest" description="Disordered" evidence="5">
    <location>
        <begin position="152"/>
        <end position="181"/>
    </location>
</feature>
<dbReference type="GO" id="GO:0000329">
    <property type="term" value="C:fungal-type vacuole membrane"/>
    <property type="evidence" value="ECO:0007669"/>
    <property type="project" value="TreeGrafter"/>
</dbReference>
<protein>
    <recommendedName>
        <fullName evidence="3 4">Vacuolar fusion protein MON1</fullName>
    </recommendedName>
</protein>
<keyword evidence="4" id="KW-0813">Transport</keyword>
<dbReference type="EMBL" id="CP014502">
    <property type="protein sequence ID" value="ANB14029.1"/>
    <property type="molecule type" value="Genomic_DNA"/>
</dbReference>
<feature type="domain" description="FUZ/MON1/HPS1 second Longin" evidence="7">
    <location>
        <begin position="390"/>
        <end position="486"/>
    </location>
</feature>
<comment type="similarity">
    <text evidence="2 4">Belongs to the MON1/SAND family.</text>
</comment>
<dbReference type="OrthoDB" id="272411at2759"/>
<gene>
    <name evidence="9" type="primary">MON1</name>
    <name evidence="9" type="ORF">AWJ20_4985</name>
</gene>
<dbReference type="GO" id="GO:0006623">
    <property type="term" value="P:protein targeting to vacuole"/>
    <property type="evidence" value="ECO:0007669"/>
    <property type="project" value="UniProtKB-UniRule"/>
</dbReference>
<dbReference type="Pfam" id="PF19036">
    <property type="entry name" value="Fuz_longin_1"/>
    <property type="match status" value="2"/>
</dbReference>
<keyword evidence="4" id="KW-0926">Vacuole</keyword>
<dbReference type="PANTHER" id="PTHR13027:SF7">
    <property type="entry name" value="VACUOLAR FUSION PROTEIN MON1 HOMOLOG"/>
    <property type="match status" value="1"/>
</dbReference>
<keyword evidence="4" id="KW-0472">Membrane</keyword>
<feature type="region of interest" description="Disordered" evidence="5">
    <location>
        <begin position="16"/>
        <end position="40"/>
    </location>
</feature>
<keyword evidence="4" id="KW-0072">Autophagy</keyword>
<feature type="domain" description="FUZ/MON1/HPS1 first Longin" evidence="6">
    <location>
        <begin position="271"/>
        <end position="350"/>
    </location>
</feature>
<feature type="domain" description="FUZ/MON1/HPS1 first Longin" evidence="6">
    <location>
        <begin position="204"/>
        <end position="244"/>
    </location>
</feature>
<feature type="compositionally biased region" description="Low complexity" evidence="5">
    <location>
        <begin position="152"/>
        <end position="179"/>
    </location>
</feature>
<dbReference type="GO" id="GO:0006914">
    <property type="term" value="P:autophagy"/>
    <property type="evidence" value="ECO:0007669"/>
    <property type="project" value="UniProtKB-UniRule"/>
</dbReference>
<dbReference type="GeneID" id="30037176"/>
<dbReference type="Proteomes" id="UP000189580">
    <property type="component" value="Chromosome d"/>
</dbReference>
<evidence type="ECO:0000259" key="8">
    <source>
        <dbReference type="Pfam" id="PF19038"/>
    </source>
</evidence>
<comment type="function">
    <text evidence="4">Required for multiple vacuole delivery pathways including the cytoplasm to vacuole transport (Cvt), autophagy, pexophagy and endocytosis.</text>
</comment>
<comment type="subcellular location">
    <subcellularLocation>
        <location evidence="4">Endosome</location>
        <location evidence="4">Multivesicular body membrane</location>
        <topology evidence="4">Peripheral membrane protein</topology>
    </subcellularLocation>
    <subcellularLocation>
        <location evidence="1 4">Prevacuolar compartment membrane</location>
        <topology evidence="1 4">Peripheral membrane protein</topology>
    </subcellularLocation>
    <subcellularLocation>
        <location evidence="4">Vacuole membrane</location>
        <topology evidence="4">Peripheral membrane protein</topology>
    </subcellularLocation>
</comment>
<keyword evidence="10" id="KW-1185">Reference proteome</keyword>
<organism evidence="9 10">
    <name type="scientific">Sugiyamaella lignohabitans</name>
    <dbReference type="NCBI Taxonomy" id="796027"/>
    <lineage>
        <taxon>Eukaryota</taxon>
        <taxon>Fungi</taxon>
        <taxon>Dikarya</taxon>
        <taxon>Ascomycota</taxon>
        <taxon>Saccharomycotina</taxon>
        <taxon>Dipodascomycetes</taxon>
        <taxon>Dipodascales</taxon>
        <taxon>Trichomonascaceae</taxon>
        <taxon>Sugiyamaella</taxon>
    </lineage>
</organism>
<dbReference type="GO" id="GO:0035658">
    <property type="term" value="C:Mon1-Ccz1 complex"/>
    <property type="evidence" value="ECO:0007669"/>
    <property type="project" value="TreeGrafter"/>
</dbReference>
<dbReference type="GO" id="GO:0016192">
    <property type="term" value="P:vesicle-mediated transport"/>
    <property type="evidence" value="ECO:0007669"/>
    <property type="project" value="InterPro"/>
</dbReference>
<reference evidence="9 10" key="1">
    <citation type="submission" date="2016-02" db="EMBL/GenBank/DDBJ databases">
        <title>Complete genome sequence and transcriptome regulation of the pentose utilising yeast Sugiyamaella lignohabitans.</title>
        <authorList>
            <person name="Bellasio M."/>
            <person name="Peymann A."/>
            <person name="Valli M."/>
            <person name="Sipitzky M."/>
            <person name="Graf A."/>
            <person name="Sauer M."/>
            <person name="Marx H."/>
            <person name="Mattanovich D."/>
        </authorList>
    </citation>
    <scope>NUCLEOTIDE SEQUENCE [LARGE SCALE GENOMIC DNA]</scope>
    <source>
        <strain evidence="9 10">CBS 10342</strain>
    </source>
</reference>
<dbReference type="InterPro" id="IPR043970">
    <property type="entry name" value="FUZ/MON1/HPS1_longin_3"/>
</dbReference>
<dbReference type="InterPro" id="IPR004353">
    <property type="entry name" value="Mon1"/>
</dbReference>
<accession>A0A167EFV5</accession>
<sequence>MVIQPVTDDEILSVASPEPMRDDLSESATPNRRDSISDTSSNANVSLLTVDEHYLAPRRSFLDEMTASTTSAEGGDGSELERSGELQGPATTALSLEPGVAQEDVPQSRKSGASSTADLTKLLSEVLNNSAVGLESLSLNDSGSEAAGPVFTFPDTTKTQPTTSLSTNNNTSSKANMSSRVDGAQSIVEETESSESDMFLRHDKQYFVLSKAGKFIYSTYGTDEQVSGYTGILQTIMSYFESPSENGMESGVSNKASENNQNGSPLESSYLKSFTAGRTSFVFLVEKNLILVAVDKLGQSEAQLRQQLDFIYAQILSALTETRIAREFERRPNFDLRPLLGSTEKVLDTLTKEMCKGSPPVLLGALECLKLRKTVRDKINNVLMDCRSSNLLYGMIVADSRLVSVVRPRRHSLHPPDLYLLFSLLFKSASLKDGGEHWMPVCLPKFNPTGFLHAYINFFADNTALLLISPDKTAFYELQTARNEIVSQLTKQSLLGPIREALRKDRFKPMDIPAPLIRHFLYKSKNYVQFVMPSLELHYHDPAARYKLMNLYHELHPAVHSRTGGNAKIFYITRPNTTALAWVTPYFEMYCVTGTTTKEAISQSVRAAVSWIKAHEQRLFVIDGASF</sequence>
<feature type="region of interest" description="Disordered" evidence="5">
    <location>
        <begin position="66"/>
        <end position="116"/>
    </location>
</feature>
<dbReference type="AlphaFoldDB" id="A0A167EFV5"/>
<name>A0A167EFV5_9ASCO</name>
<dbReference type="PRINTS" id="PR01546">
    <property type="entry name" value="YEAST73DUF"/>
</dbReference>
<dbReference type="Pfam" id="PF19037">
    <property type="entry name" value="Fuz_longin_2"/>
    <property type="match status" value="1"/>
</dbReference>
<dbReference type="GO" id="GO:0032585">
    <property type="term" value="C:multivesicular body membrane"/>
    <property type="evidence" value="ECO:0007669"/>
    <property type="project" value="UniProtKB-SubCell"/>
</dbReference>
<dbReference type="KEGG" id="slb:AWJ20_4985"/>
<evidence type="ECO:0000256" key="4">
    <source>
        <dbReference type="RuleBase" id="RU367048"/>
    </source>
</evidence>
<evidence type="ECO:0000256" key="1">
    <source>
        <dbReference type="ARBA" id="ARBA00004380"/>
    </source>
</evidence>
<evidence type="ECO:0000259" key="6">
    <source>
        <dbReference type="Pfam" id="PF19036"/>
    </source>
</evidence>
<dbReference type="PANTHER" id="PTHR13027">
    <property type="entry name" value="SAND PROTEIN-RELATED"/>
    <property type="match status" value="1"/>
</dbReference>
<dbReference type="InterPro" id="IPR043972">
    <property type="entry name" value="FUZ/MON1/HPS1_longin_1"/>
</dbReference>
<evidence type="ECO:0000313" key="9">
    <source>
        <dbReference type="EMBL" id="ANB14029.1"/>
    </source>
</evidence>
<dbReference type="InterPro" id="IPR043971">
    <property type="entry name" value="FUZ/MON1/HPS1_longin_2"/>
</dbReference>
<proteinExistence type="inferred from homology"/>
<keyword evidence="4" id="KW-0653">Protein transport</keyword>
<dbReference type="Pfam" id="PF19038">
    <property type="entry name" value="Fuz_longin_3"/>
    <property type="match status" value="1"/>
</dbReference>
<evidence type="ECO:0000313" key="10">
    <source>
        <dbReference type="Proteomes" id="UP000189580"/>
    </source>
</evidence>